<organism evidence="1">
    <name type="scientific">viral metagenome</name>
    <dbReference type="NCBI Taxonomy" id="1070528"/>
    <lineage>
        <taxon>unclassified sequences</taxon>
        <taxon>metagenomes</taxon>
        <taxon>organismal metagenomes</taxon>
    </lineage>
</organism>
<accession>A0A6C0KKA7</accession>
<reference evidence="1" key="1">
    <citation type="journal article" date="2020" name="Nature">
        <title>Giant virus diversity and host interactions through global metagenomics.</title>
        <authorList>
            <person name="Schulz F."/>
            <person name="Roux S."/>
            <person name="Paez-Espino D."/>
            <person name="Jungbluth S."/>
            <person name="Walsh D.A."/>
            <person name="Denef V.J."/>
            <person name="McMahon K.D."/>
            <person name="Konstantinidis K.T."/>
            <person name="Eloe-Fadrosh E.A."/>
            <person name="Kyrpides N.C."/>
            <person name="Woyke T."/>
        </authorList>
    </citation>
    <scope>NUCLEOTIDE SEQUENCE</scope>
    <source>
        <strain evidence="1">GVMAG-S-3300012919-55</strain>
    </source>
</reference>
<name>A0A6C0KKA7_9ZZZZ</name>
<proteinExistence type="predicted"/>
<dbReference type="AlphaFoldDB" id="A0A6C0KKA7"/>
<evidence type="ECO:0000313" key="1">
    <source>
        <dbReference type="EMBL" id="QHU17601.1"/>
    </source>
</evidence>
<sequence length="46" mass="5630">MKKIQQKIKIYLKRTNKPTYIQLVHFLLKSSHKTKKAKYIKKKKKT</sequence>
<dbReference type="EMBL" id="MN740916">
    <property type="protein sequence ID" value="QHU17601.1"/>
    <property type="molecule type" value="Genomic_DNA"/>
</dbReference>
<protein>
    <submittedName>
        <fullName evidence="1">Uncharacterized protein</fullName>
    </submittedName>
</protein>